<dbReference type="Proteomes" id="UP001165378">
    <property type="component" value="Unassembled WGS sequence"/>
</dbReference>
<comment type="caution">
    <text evidence="1">The sequence shown here is derived from an EMBL/GenBank/DDBJ whole genome shotgun (WGS) entry which is preliminary data.</text>
</comment>
<name>A0AA41PWW3_9ACTN</name>
<evidence type="ECO:0000313" key="1">
    <source>
        <dbReference type="EMBL" id="MCF2527062.1"/>
    </source>
</evidence>
<gene>
    <name evidence="1" type="ORF">LZ495_07505</name>
</gene>
<organism evidence="1 2">
    <name type="scientific">Yinghuangia soli</name>
    <dbReference type="NCBI Taxonomy" id="2908204"/>
    <lineage>
        <taxon>Bacteria</taxon>
        <taxon>Bacillati</taxon>
        <taxon>Actinomycetota</taxon>
        <taxon>Actinomycetes</taxon>
        <taxon>Kitasatosporales</taxon>
        <taxon>Streptomycetaceae</taxon>
        <taxon>Yinghuangia</taxon>
    </lineage>
</organism>
<keyword evidence="2" id="KW-1185">Reference proteome</keyword>
<dbReference type="EMBL" id="JAKFHA010000003">
    <property type="protein sequence ID" value="MCF2527062.1"/>
    <property type="molecule type" value="Genomic_DNA"/>
</dbReference>
<reference evidence="1" key="1">
    <citation type="submission" date="2022-01" db="EMBL/GenBank/DDBJ databases">
        <title>Genome-Based Taxonomic Classification of the Phylum Actinobacteria.</title>
        <authorList>
            <person name="Gao Y."/>
        </authorList>
    </citation>
    <scope>NUCLEOTIDE SEQUENCE</scope>
    <source>
        <strain evidence="1">KLBMP 8922</strain>
    </source>
</reference>
<protein>
    <submittedName>
        <fullName evidence="1">Uncharacterized protein</fullName>
    </submittedName>
</protein>
<sequence>MAEFAPPYGPVGAPERLVAIARYLMLDEPGVANSAIASILATRQWQDEHGSLVGRWWGAAHGERGVTYHRENADGTGVTQFEPPDEPVAVVIDVSGRPLSDLMRRQYGAVRDGTWPHRPLTEPESVRIEAAVDALSPGAHERWMRTFGSRNELAGAWHAGTPLPDLAGFAWECHTAGELGGAVLAGVIGAYRICAAIPMEVSTNADFLASRRAAAGPFSRGDAHHPRTLVDGTVAAAVEAGHAGTVLRVWEEAYEEFDEGLRASSSCPDLETYLEALYAVRPLGMLALWTGVSLLRYASPDASTGERLTRAGTLIEENAVRCSDAWLNHVNDLLSEGDRWRHHVAVVAAAGHAGGSAKAREAARTICRARRLYPLAYAEDLVAQAAAWPTRAA</sequence>
<accession>A0AA41PWW3</accession>
<proteinExistence type="predicted"/>
<dbReference type="RefSeq" id="WP_235051212.1">
    <property type="nucleotide sequence ID" value="NZ_JAKFHA010000003.1"/>
</dbReference>
<dbReference type="AlphaFoldDB" id="A0AA41PWW3"/>
<evidence type="ECO:0000313" key="2">
    <source>
        <dbReference type="Proteomes" id="UP001165378"/>
    </source>
</evidence>